<feature type="domain" description="PAC" evidence="19">
    <location>
        <begin position="618"/>
        <end position="670"/>
    </location>
</feature>
<dbReference type="PRINTS" id="PR00344">
    <property type="entry name" value="BCTRLSENSOR"/>
</dbReference>
<dbReference type="PROSITE" id="PS50112">
    <property type="entry name" value="PAS"/>
    <property type="match status" value="1"/>
</dbReference>
<keyword evidence="7" id="KW-0547">Nucleotide-binding</keyword>
<evidence type="ECO:0000256" key="12">
    <source>
        <dbReference type="ARBA" id="ARBA00023136"/>
    </source>
</evidence>
<dbReference type="InterPro" id="IPR036890">
    <property type="entry name" value="HATPase_C_sf"/>
</dbReference>
<dbReference type="RefSeq" id="WP_005995634.1">
    <property type="nucleotide sequence ID" value="NZ_AECZ01000027.1"/>
</dbReference>
<comment type="subcellular location">
    <subcellularLocation>
        <location evidence="2">Membrane</location>
        <topology evidence="2">Multi-pass membrane protein</topology>
    </subcellularLocation>
</comment>
<evidence type="ECO:0000256" key="1">
    <source>
        <dbReference type="ARBA" id="ARBA00000085"/>
    </source>
</evidence>
<evidence type="ECO:0000256" key="10">
    <source>
        <dbReference type="ARBA" id="ARBA00022989"/>
    </source>
</evidence>
<feature type="domain" description="Response regulatory" evidence="17">
    <location>
        <begin position="947"/>
        <end position="1062"/>
    </location>
</feature>
<evidence type="ECO:0000256" key="2">
    <source>
        <dbReference type="ARBA" id="ARBA00004141"/>
    </source>
</evidence>
<dbReference type="SUPFAM" id="SSF52172">
    <property type="entry name" value="CheY-like"/>
    <property type="match status" value="2"/>
</dbReference>
<keyword evidence="11" id="KW-0902">Two-component regulatory system</keyword>
<dbReference type="InterPro" id="IPR003661">
    <property type="entry name" value="HisK_dim/P_dom"/>
</dbReference>
<dbReference type="CDD" id="cd00130">
    <property type="entry name" value="PAS"/>
    <property type="match status" value="1"/>
</dbReference>
<keyword evidence="6 15" id="KW-0812">Transmembrane</keyword>
<evidence type="ECO:0000256" key="4">
    <source>
        <dbReference type="ARBA" id="ARBA00022553"/>
    </source>
</evidence>
<reference evidence="20 21" key="1">
    <citation type="submission" date="2010-08" db="EMBL/GenBank/DDBJ databases">
        <title>The draft genome of Desulfovibrio fructosovorans JJ.</title>
        <authorList>
            <consortium name="US DOE Joint Genome Institute (JGI-PGF)"/>
            <person name="Lucas S."/>
            <person name="Copeland A."/>
            <person name="Lapidus A."/>
            <person name="Cheng J.-F."/>
            <person name="Bruce D."/>
            <person name="Goodwin L."/>
            <person name="Pitluck S."/>
            <person name="Land M.L."/>
            <person name="Hauser L."/>
            <person name="Chang Y.-J."/>
            <person name="Jeffries C."/>
            <person name="Wall J.D."/>
            <person name="Stahl D.A."/>
            <person name="Arkin A.P."/>
            <person name="Dehal P."/>
            <person name="Stolyar S.M."/>
            <person name="Hazen T.C."/>
            <person name="Woyke T.J."/>
        </authorList>
    </citation>
    <scope>NUCLEOTIDE SEQUENCE [LARGE SCALE GENOMIC DNA]</scope>
    <source>
        <strain evidence="20 21">JJ</strain>
    </source>
</reference>
<dbReference type="InterPro" id="IPR038318">
    <property type="entry name" value="KdpD_sf"/>
</dbReference>
<dbReference type="PANTHER" id="PTHR43047">
    <property type="entry name" value="TWO-COMPONENT HISTIDINE PROTEIN KINASE"/>
    <property type="match status" value="1"/>
</dbReference>
<dbReference type="Pfam" id="PF00072">
    <property type="entry name" value="Response_reg"/>
    <property type="match status" value="2"/>
</dbReference>
<keyword evidence="4 13" id="KW-0597">Phosphoprotein</keyword>
<evidence type="ECO:0000256" key="13">
    <source>
        <dbReference type="PROSITE-ProRule" id="PRU00169"/>
    </source>
</evidence>
<organism evidence="20 21">
    <name type="scientific">Solidesulfovibrio fructosivorans JJ]</name>
    <dbReference type="NCBI Taxonomy" id="596151"/>
    <lineage>
        <taxon>Bacteria</taxon>
        <taxon>Pseudomonadati</taxon>
        <taxon>Thermodesulfobacteriota</taxon>
        <taxon>Desulfovibrionia</taxon>
        <taxon>Desulfovibrionales</taxon>
        <taxon>Desulfovibrionaceae</taxon>
        <taxon>Solidesulfovibrio</taxon>
    </lineage>
</organism>
<evidence type="ECO:0000256" key="7">
    <source>
        <dbReference type="ARBA" id="ARBA00022741"/>
    </source>
</evidence>
<keyword evidence="12 15" id="KW-0472">Membrane</keyword>
<dbReference type="Pfam" id="PF08447">
    <property type="entry name" value="PAS_3"/>
    <property type="match status" value="1"/>
</dbReference>
<dbReference type="OrthoDB" id="5522912at2"/>
<dbReference type="InterPro" id="IPR011006">
    <property type="entry name" value="CheY-like_superfamily"/>
</dbReference>
<feature type="domain" description="PAS" evidence="18">
    <location>
        <begin position="544"/>
        <end position="614"/>
    </location>
</feature>
<comment type="caution">
    <text evidence="20">The sequence shown here is derived from an EMBL/GenBank/DDBJ whole genome shotgun (WGS) entry which is preliminary data.</text>
</comment>
<accession>E1K044</accession>
<protein>
    <recommendedName>
        <fullName evidence="3">histidine kinase</fullName>
        <ecNumber evidence="3">2.7.13.3</ecNumber>
    </recommendedName>
</protein>
<dbReference type="Gene3D" id="3.30.450.20">
    <property type="entry name" value="PAS domain"/>
    <property type="match status" value="1"/>
</dbReference>
<dbReference type="SUPFAM" id="SSF55874">
    <property type="entry name" value="ATPase domain of HSP90 chaperone/DNA topoisomerase II/histidine kinase"/>
    <property type="match status" value="2"/>
</dbReference>
<feature type="modified residue" description="4-aspartylphosphate" evidence="13">
    <location>
        <position position="464"/>
    </location>
</feature>
<dbReference type="SMART" id="SM00388">
    <property type="entry name" value="HisKA"/>
    <property type="match status" value="2"/>
</dbReference>
<feature type="domain" description="Histidine kinase" evidence="16">
    <location>
        <begin position="702"/>
        <end position="924"/>
    </location>
</feature>
<dbReference type="EMBL" id="AECZ01000027">
    <property type="protein sequence ID" value="EFL50050.1"/>
    <property type="molecule type" value="Genomic_DNA"/>
</dbReference>
<gene>
    <name evidence="20" type="ORF">DesfrDRAFT_3244</name>
</gene>
<dbReference type="Gene3D" id="3.30.565.10">
    <property type="entry name" value="Histidine kinase-like ATPase, C-terminal domain"/>
    <property type="match status" value="2"/>
</dbReference>
<feature type="domain" description="Response regulatory" evidence="17">
    <location>
        <begin position="416"/>
        <end position="531"/>
    </location>
</feature>
<dbReference type="Pfam" id="PF13493">
    <property type="entry name" value="DUF4118"/>
    <property type="match status" value="1"/>
</dbReference>
<evidence type="ECO:0000313" key="21">
    <source>
        <dbReference type="Proteomes" id="UP000006250"/>
    </source>
</evidence>
<dbReference type="PROSITE" id="PS50113">
    <property type="entry name" value="PAC"/>
    <property type="match status" value="1"/>
</dbReference>
<evidence type="ECO:0000256" key="15">
    <source>
        <dbReference type="SAM" id="Phobius"/>
    </source>
</evidence>
<proteinExistence type="predicted"/>
<dbReference type="GO" id="GO:0000155">
    <property type="term" value="F:phosphorelay sensor kinase activity"/>
    <property type="evidence" value="ECO:0007669"/>
    <property type="project" value="InterPro"/>
</dbReference>
<evidence type="ECO:0000256" key="11">
    <source>
        <dbReference type="ARBA" id="ARBA00023012"/>
    </source>
</evidence>
<dbReference type="SMART" id="SM00387">
    <property type="entry name" value="HATPase_c"/>
    <property type="match status" value="2"/>
</dbReference>
<dbReference type="eggNOG" id="COG2205">
    <property type="taxonomic scope" value="Bacteria"/>
</dbReference>
<keyword evidence="9" id="KW-0067">ATP-binding</keyword>
<name>E1K044_SOLFR</name>
<dbReference type="Gene3D" id="1.10.287.130">
    <property type="match status" value="2"/>
</dbReference>
<sequence length="1066" mass="116096">MKKTSLFGCSPSCLALALALPVVAFVLQWLLWSTLEPFGWILFFPAVFFSSQIGGVAGGLAATAESAILGLCFVAPYYSFRVGSTVSLVSVLVFIGMGVLFSLTHARLGRARRAAETALAASREANDRLRGANEEITRLYEQTRELDALKTNFFANVSHELRTPLTLILGSLAKRLGAAETPPEARRDYRVMERNAKLLLAHVTDLLDVARLDAGRMELRYARCDMARQARFMASCFESLARERGISLTVDAPRALTAEVDVEKVRRILQNLLSNAFKFTPDGGRVEMRLARTDGHFRLTVADDGPGIPDDQKQVVFERFRQLDSGENRSHGGTGLGLAIAKEFALLHGGDVTLTTNPAGGAVFTVTLPVAAPAGVTVHDAPDDGRPEPSPPIPAAPADAITASARPSEERAGMPLVLVIEDNADMRDYLLDILGGRYRTLAAVNGREGLAAAKARHPDLIVSDVMMPVLSGTEMVRELRRDPALDKVPVVMLTAKADDTLRRRLIAERVQDYLVKPFDAEELLARIGRLLADTGRHAQDLGASERRFQATFELAAVGIALVGPDGRWLRVNNKLCDILGYPCEALLGMTFQQITHPDDLDADMGKVRQVLAGNLNTYNREKRYIRKDGSFVWVNLTVALVRDAAGQPDYFISVIEDIDRRKRAEEALLRSRDELARAAEQAKQLASRAEAASLAKSSFLANMSHEIRTPLNGLMGMMQLLKTTALDDEQLQYADMAIRSGGRLTRLLGDILDLSRIEAARLTLHVAPFSLADVFAAITETFAPLALEKGLPLVCLANPDLPRNVIGDETRLRQILFNLAGNAMKFTVAGEVRVEGWSLLPLPDGRARLLFAVSDTGVGIPDDKLDAVGEAFTQVESTYTRDQQGAGLGLAICRELTRLMGGSLTIESELGVGTTVWLMLPFALPRGEYVSIDAPMDAPPASQGACRVLVVEDDQVNQLAAKGLLEKMGCTVDLADDGEQAVAAVARQRFDCVFMDVQMPVLDGLEATRRIRRAGHAGLPIVAMTAYAMGGDREKCEAAGMNDYIAKPVERQSLARVLRRARRMRA</sequence>
<keyword evidence="5" id="KW-0808">Transferase</keyword>
<dbReference type="CDD" id="cd17546">
    <property type="entry name" value="REC_hyHK_CKI1_RcsC-like"/>
    <property type="match status" value="1"/>
</dbReference>
<dbReference type="FunFam" id="3.30.565.10:FF:000010">
    <property type="entry name" value="Sensor histidine kinase RcsC"/>
    <property type="match status" value="1"/>
</dbReference>
<evidence type="ECO:0000259" key="19">
    <source>
        <dbReference type="PROSITE" id="PS50113"/>
    </source>
</evidence>
<dbReference type="Pfam" id="PF02518">
    <property type="entry name" value="HATPase_c"/>
    <property type="match status" value="2"/>
</dbReference>
<feature type="coiled-coil region" evidence="14">
    <location>
        <begin position="115"/>
        <end position="142"/>
    </location>
</feature>
<dbReference type="CDD" id="cd00082">
    <property type="entry name" value="HisKA"/>
    <property type="match status" value="2"/>
</dbReference>
<evidence type="ECO:0000313" key="20">
    <source>
        <dbReference type="EMBL" id="EFL50050.1"/>
    </source>
</evidence>
<dbReference type="InterPro" id="IPR000700">
    <property type="entry name" value="PAS-assoc_C"/>
</dbReference>
<dbReference type="InterPro" id="IPR036097">
    <property type="entry name" value="HisK_dim/P_sf"/>
</dbReference>
<dbReference type="InterPro" id="IPR025201">
    <property type="entry name" value="KdpD_TM"/>
</dbReference>
<dbReference type="STRING" id="596151.DesfrDRAFT_3244"/>
<dbReference type="InterPro" id="IPR005467">
    <property type="entry name" value="His_kinase_dom"/>
</dbReference>
<dbReference type="SUPFAM" id="SSF47384">
    <property type="entry name" value="Homodimeric domain of signal transducing histidine kinase"/>
    <property type="match status" value="2"/>
</dbReference>
<dbReference type="Pfam" id="PF00512">
    <property type="entry name" value="HisKA"/>
    <property type="match status" value="2"/>
</dbReference>
<dbReference type="InterPro" id="IPR001610">
    <property type="entry name" value="PAC"/>
</dbReference>
<dbReference type="Proteomes" id="UP000006250">
    <property type="component" value="Unassembled WGS sequence"/>
</dbReference>
<keyword evidence="10 15" id="KW-1133">Transmembrane helix</keyword>
<dbReference type="AlphaFoldDB" id="E1K044"/>
<dbReference type="CDD" id="cd16922">
    <property type="entry name" value="HATPase_EvgS-ArcB-TorS-like"/>
    <property type="match status" value="1"/>
</dbReference>
<evidence type="ECO:0000259" key="16">
    <source>
        <dbReference type="PROSITE" id="PS50109"/>
    </source>
</evidence>
<dbReference type="FunFam" id="3.30.565.10:FF:000037">
    <property type="entry name" value="Hybrid sensor histidine kinase/response regulator"/>
    <property type="match status" value="1"/>
</dbReference>
<dbReference type="PROSITE" id="PS50110">
    <property type="entry name" value="RESPONSE_REGULATORY"/>
    <property type="match status" value="2"/>
</dbReference>
<dbReference type="InterPro" id="IPR003594">
    <property type="entry name" value="HATPase_dom"/>
</dbReference>
<keyword evidence="21" id="KW-1185">Reference proteome</keyword>
<evidence type="ECO:0000256" key="3">
    <source>
        <dbReference type="ARBA" id="ARBA00012438"/>
    </source>
</evidence>
<feature type="transmembrane region" description="Helical" evidence="15">
    <location>
        <begin position="84"/>
        <end position="103"/>
    </location>
</feature>
<dbReference type="Gene3D" id="3.40.50.2300">
    <property type="match status" value="2"/>
</dbReference>
<feature type="coiled-coil region" evidence="14">
    <location>
        <begin position="661"/>
        <end position="695"/>
    </location>
</feature>
<feature type="modified residue" description="4-aspartylphosphate" evidence="13">
    <location>
        <position position="996"/>
    </location>
</feature>
<dbReference type="SMART" id="SM00086">
    <property type="entry name" value="PAC"/>
    <property type="match status" value="1"/>
</dbReference>
<dbReference type="InterPro" id="IPR001789">
    <property type="entry name" value="Sig_transdc_resp-reg_receiver"/>
</dbReference>
<dbReference type="EC" id="2.7.13.3" evidence="3"/>
<comment type="catalytic activity">
    <reaction evidence="1">
        <text>ATP + protein L-histidine = ADP + protein N-phospho-L-histidine.</text>
        <dbReference type="EC" id="2.7.13.3"/>
    </reaction>
</comment>
<feature type="domain" description="Histidine kinase" evidence="16">
    <location>
        <begin position="156"/>
        <end position="372"/>
    </location>
</feature>
<dbReference type="NCBIfam" id="TIGR00229">
    <property type="entry name" value="sensory_box"/>
    <property type="match status" value="1"/>
</dbReference>
<dbReference type="InterPro" id="IPR000014">
    <property type="entry name" value="PAS"/>
</dbReference>
<evidence type="ECO:0000256" key="5">
    <source>
        <dbReference type="ARBA" id="ARBA00022679"/>
    </source>
</evidence>
<dbReference type="InterPro" id="IPR013655">
    <property type="entry name" value="PAS_fold_3"/>
</dbReference>
<evidence type="ECO:0000256" key="9">
    <source>
        <dbReference type="ARBA" id="ARBA00022840"/>
    </source>
</evidence>
<dbReference type="SMART" id="SM00448">
    <property type="entry name" value="REC"/>
    <property type="match status" value="2"/>
</dbReference>
<evidence type="ECO:0000256" key="14">
    <source>
        <dbReference type="SAM" id="Coils"/>
    </source>
</evidence>
<keyword evidence="14" id="KW-0175">Coiled coil</keyword>
<dbReference type="PROSITE" id="PS50109">
    <property type="entry name" value="HIS_KIN"/>
    <property type="match status" value="2"/>
</dbReference>
<evidence type="ECO:0000259" key="18">
    <source>
        <dbReference type="PROSITE" id="PS50112"/>
    </source>
</evidence>
<evidence type="ECO:0000256" key="6">
    <source>
        <dbReference type="ARBA" id="ARBA00022692"/>
    </source>
</evidence>
<dbReference type="InterPro" id="IPR004358">
    <property type="entry name" value="Sig_transdc_His_kin-like_C"/>
</dbReference>
<dbReference type="Gene3D" id="1.20.120.620">
    <property type="entry name" value="Backbone structure of the membrane domain of e. Coli histidine kinase receptor kdpd"/>
    <property type="match status" value="1"/>
</dbReference>
<dbReference type="GO" id="GO:0005524">
    <property type="term" value="F:ATP binding"/>
    <property type="evidence" value="ECO:0007669"/>
    <property type="project" value="UniProtKB-KW"/>
</dbReference>
<dbReference type="InterPro" id="IPR035965">
    <property type="entry name" value="PAS-like_dom_sf"/>
</dbReference>
<keyword evidence="8 20" id="KW-0418">Kinase</keyword>
<evidence type="ECO:0000256" key="8">
    <source>
        <dbReference type="ARBA" id="ARBA00022777"/>
    </source>
</evidence>
<evidence type="ECO:0000259" key="17">
    <source>
        <dbReference type="PROSITE" id="PS50110"/>
    </source>
</evidence>
<dbReference type="SUPFAM" id="SSF55785">
    <property type="entry name" value="PYP-like sensor domain (PAS domain)"/>
    <property type="match status" value="1"/>
</dbReference>
<dbReference type="SMART" id="SM00091">
    <property type="entry name" value="PAS"/>
    <property type="match status" value="1"/>
</dbReference>
<dbReference type="eggNOG" id="COG5002">
    <property type="taxonomic scope" value="Bacteria"/>
</dbReference>
<dbReference type="GO" id="GO:0016020">
    <property type="term" value="C:membrane"/>
    <property type="evidence" value="ECO:0007669"/>
    <property type="project" value="UniProtKB-SubCell"/>
</dbReference>